<feature type="zinc finger region" description="dksA C4-type" evidence="1">
    <location>
        <begin position="57"/>
        <end position="81"/>
    </location>
</feature>
<evidence type="ECO:0008006" key="4">
    <source>
        <dbReference type="Google" id="ProtNLM"/>
    </source>
</evidence>
<keyword evidence="3" id="KW-1185">Reference proteome</keyword>
<evidence type="ECO:0000313" key="3">
    <source>
        <dbReference type="Proteomes" id="UP001290455"/>
    </source>
</evidence>
<evidence type="ECO:0000313" key="2">
    <source>
        <dbReference type="EMBL" id="MDZ5470721.1"/>
    </source>
</evidence>
<gene>
    <name evidence="2" type="ORF">SM124_03045</name>
</gene>
<dbReference type="RefSeq" id="WP_322445011.1">
    <property type="nucleotide sequence ID" value="NZ_JAXOFX010000001.1"/>
</dbReference>
<dbReference type="PROSITE" id="PS51128">
    <property type="entry name" value="ZF_DKSA_2"/>
    <property type="match status" value="1"/>
</dbReference>
<dbReference type="Gene3D" id="1.20.120.910">
    <property type="entry name" value="DksA, coiled-coil domain"/>
    <property type="match status" value="1"/>
</dbReference>
<dbReference type="EMBL" id="JAXOFX010000001">
    <property type="protein sequence ID" value="MDZ5470721.1"/>
    <property type="molecule type" value="Genomic_DNA"/>
</dbReference>
<comment type="caution">
    <text evidence="2">The sequence shown here is derived from an EMBL/GenBank/DDBJ whole genome shotgun (WGS) entry which is preliminary data.</text>
</comment>
<protein>
    <recommendedName>
        <fullName evidence="4">DksA C4-type domain-containing protein</fullName>
    </recommendedName>
</protein>
<dbReference type="Proteomes" id="UP001290455">
    <property type="component" value="Unassembled WGS sequence"/>
</dbReference>
<proteinExistence type="predicted"/>
<reference evidence="2 3" key="1">
    <citation type="submission" date="2023-11" db="EMBL/GenBank/DDBJ databases">
        <title>Bacillus jintuensis, isolated from a mudflat on the Beibu Gulf coast.</title>
        <authorList>
            <person name="Li M."/>
        </authorList>
    </citation>
    <scope>NUCLEOTIDE SEQUENCE [LARGE SCALE GENOMIC DNA]</scope>
    <source>
        <strain evidence="2 3">31A1R</strain>
    </source>
</reference>
<sequence>MEAFEERLYSELRKTQEELLERLENGNGSKVKQWIKEELDDINSAIGKLQKGDFGKCEISGELIPLDLLKQIPTLKTLEDCQGLDRFYCKSIY</sequence>
<accession>A0ABU5IU96</accession>
<name>A0ABU5IU96_9BACI</name>
<evidence type="ECO:0000256" key="1">
    <source>
        <dbReference type="PROSITE-ProRule" id="PRU00510"/>
    </source>
</evidence>
<organism evidence="2 3">
    <name type="scientific">Robertmurraya mangrovi</name>
    <dbReference type="NCBI Taxonomy" id="3098077"/>
    <lineage>
        <taxon>Bacteria</taxon>
        <taxon>Bacillati</taxon>
        <taxon>Bacillota</taxon>
        <taxon>Bacilli</taxon>
        <taxon>Bacillales</taxon>
        <taxon>Bacillaceae</taxon>
        <taxon>Robertmurraya</taxon>
    </lineage>
</organism>